<comment type="similarity">
    <text evidence="2 9">Belongs to the universal ribosomal protein uS15 family.</text>
</comment>
<dbReference type="Pfam" id="PF00312">
    <property type="entry name" value="Ribosomal_S15"/>
    <property type="match status" value="1"/>
</dbReference>
<evidence type="ECO:0000256" key="4">
    <source>
        <dbReference type="ARBA" id="ARBA00022980"/>
    </source>
</evidence>
<evidence type="ECO:0000256" key="10">
    <source>
        <dbReference type="SAM" id="Coils"/>
    </source>
</evidence>
<evidence type="ECO:0000256" key="1">
    <source>
        <dbReference type="ARBA" id="ARBA00004173"/>
    </source>
</evidence>
<evidence type="ECO:0000256" key="2">
    <source>
        <dbReference type="ARBA" id="ARBA00008434"/>
    </source>
</evidence>
<evidence type="ECO:0000256" key="9">
    <source>
        <dbReference type="RuleBase" id="RU003919"/>
    </source>
</evidence>
<comment type="subcellular location">
    <subcellularLocation>
        <location evidence="1">Mitochondrion</location>
    </subcellularLocation>
</comment>
<proteinExistence type="inferred from homology"/>
<evidence type="ECO:0000256" key="5">
    <source>
        <dbReference type="ARBA" id="ARBA00023128"/>
    </source>
</evidence>
<evidence type="ECO:0000313" key="12">
    <source>
        <dbReference type="Proteomes" id="UP001159042"/>
    </source>
</evidence>
<dbReference type="GO" id="GO:0003735">
    <property type="term" value="F:structural constituent of ribosome"/>
    <property type="evidence" value="ECO:0007669"/>
    <property type="project" value="InterPro"/>
</dbReference>
<dbReference type="GO" id="GO:0005763">
    <property type="term" value="C:mitochondrial small ribosomal subunit"/>
    <property type="evidence" value="ECO:0007669"/>
    <property type="project" value="TreeGrafter"/>
</dbReference>
<keyword evidence="10" id="KW-0175">Coiled coil</keyword>
<accession>A0AAV8VWI0</accession>
<dbReference type="Gene3D" id="1.10.287.10">
    <property type="entry name" value="S15/NS1, RNA-binding"/>
    <property type="match status" value="1"/>
</dbReference>
<keyword evidence="12" id="KW-1185">Reference proteome</keyword>
<dbReference type="InterPro" id="IPR000589">
    <property type="entry name" value="Ribosomal_uS15"/>
</dbReference>
<keyword evidence="4 9" id="KW-0689">Ribosomal protein</keyword>
<reference evidence="11 12" key="1">
    <citation type="journal article" date="2023" name="Insect Mol. Biol.">
        <title>Genome sequencing provides insights into the evolution of gene families encoding plant cell wall-degrading enzymes in longhorned beetles.</title>
        <authorList>
            <person name="Shin N.R."/>
            <person name="Okamura Y."/>
            <person name="Kirsch R."/>
            <person name="Pauchet Y."/>
        </authorList>
    </citation>
    <scope>NUCLEOTIDE SEQUENCE [LARGE SCALE GENOMIC DNA]</scope>
    <source>
        <strain evidence="11">EAD_L_NR</strain>
    </source>
</reference>
<sequence>MYSAKIPCLSRISSNEKTCSLLLRRFAFKSDLKIKWVRPEKISCIRPEKSGDIEGLPRINKTQLAPKFSNSKELETADETVKKLFTLEFAPRKDTNEFIYNSIMDKVKQHNFDVSSAEVKIAKWTGKIRAMQEVMERFPRNLKSKVTLKELIERRKKHLKWLRERDYKRFEWLLENLNVVYKPNPAVICKPTRKDSLRKLTAKYCEDIKQQRLDNYQAFLKSEQPAFLEEKMRMLAFIKEEQKECDVEVTVTDAEIEDIRKQLDELKKKEDHSDQM</sequence>
<dbReference type="PANTHER" id="PTHR46685:SF1">
    <property type="entry name" value="SMALL RIBOSOMAL SUBUNIT PROTEIN US15M"/>
    <property type="match status" value="1"/>
</dbReference>
<dbReference type="SUPFAM" id="SSF47060">
    <property type="entry name" value="S15/NS1 RNA-binding domain"/>
    <property type="match status" value="1"/>
</dbReference>
<dbReference type="GO" id="GO:0003723">
    <property type="term" value="F:RNA binding"/>
    <property type="evidence" value="ECO:0007669"/>
    <property type="project" value="TreeGrafter"/>
</dbReference>
<keyword evidence="5" id="KW-0496">Mitochondrion</keyword>
<comment type="caution">
    <text evidence="11">The sequence shown here is derived from an EMBL/GenBank/DDBJ whole genome shotgun (WGS) entry which is preliminary data.</text>
</comment>
<protein>
    <recommendedName>
        <fullName evidence="7">Small ribosomal subunit protein uS15m</fullName>
    </recommendedName>
    <alternativeName>
        <fullName evidence="8">28S ribosomal protein S15, mitochondrial</fullName>
    </alternativeName>
</protein>
<dbReference type="InterPro" id="IPR009068">
    <property type="entry name" value="uS15_NS1_RNA-bd_sf"/>
</dbReference>
<evidence type="ECO:0000256" key="3">
    <source>
        <dbReference type="ARBA" id="ARBA00022946"/>
    </source>
</evidence>
<evidence type="ECO:0000256" key="7">
    <source>
        <dbReference type="ARBA" id="ARBA00035249"/>
    </source>
</evidence>
<keyword evidence="6 9" id="KW-0687">Ribonucleoprotein</keyword>
<organism evidence="11 12">
    <name type="scientific">Exocentrus adspersus</name>
    <dbReference type="NCBI Taxonomy" id="1586481"/>
    <lineage>
        <taxon>Eukaryota</taxon>
        <taxon>Metazoa</taxon>
        <taxon>Ecdysozoa</taxon>
        <taxon>Arthropoda</taxon>
        <taxon>Hexapoda</taxon>
        <taxon>Insecta</taxon>
        <taxon>Pterygota</taxon>
        <taxon>Neoptera</taxon>
        <taxon>Endopterygota</taxon>
        <taxon>Coleoptera</taxon>
        <taxon>Polyphaga</taxon>
        <taxon>Cucujiformia</taxon>
        <taxon>Chrysomeloidea</taxon>
        <taxon>Cerambycidae</taxon>
        <taxon>Lamiinae</taxon>
        <taxon>Acanthocinini</taxon>
        <taxon>Exocentrus</taxon>
    </lineage>
</organism>
<evidence type="ECO:0000313" key="11">
    <source>
        <dbReference type="EMBL" id="KAJ8918011.1"/>
    </source>
</evidence>
<name>A0AAV8VWI0_9CUCU</name>
<dbReference type="GO" id="GO:0032543">
    <property type="term" value="P:mitochondrial translation"/>
    <property type="evidence" value="ECO:0007669"/>
    <property type="project" value="TreeGrafter"/>
</dbReference>
<evidence type="ECO:0000256" key="8">
    <source>
        <dbReference type="ARBA" id="ARBA00035528"/>
    </source>
</evidence>
<gene>
    <name evidence="11" type="ORF">NQ315_011464</name>
</gene>
<keyword evidence="3" id="KW-0809">Transit peptide</keyword>
<dbReference type="EMBL" id="JANEYG010000028">
    <property type="protein sequence ID" value="KAJ8918011.1"/>
    <property type="molecule type" value="Genomic_DNA"/>
</dbReference>
<dbReference type="SMART" id="SM01387">
    <property type="entry name" value="Ribosomal_S15"/>
    <property type="match status" value="1"/>
</dbReference>
<evidence type="ECO:0000256" key="6">
    <source>
        <dbReference type="ARBA" id="ARBA00023274"/>
    </source>
</evidence>
<dbReference type="AlphaFoldDB" id="A0AAV8VWI0"/>
<dbReference type="PANTHER" id="PTHR46685">
    <property type="entry name" value="28S RIBOSOMAL PROTEIN S15, MITOCHONDRIAL"/>
    <property type="match status" value="1"/>
</dbReference>
<feature type="coiled-coil region" evidence="10">
    <location>
        <begin position="249"/>
        <end position="276"/>
    </location>
</feature>
<dbReference type="Proteomes" id="UP001159042">
    <property type="component" value="Unassembled WGS sequence"/>
</dbReference>
<dbReference type="InterPro" id="IPR052137">
    <property type="entry name" value="uS15_ribosomal"/>
</dbReference>